<evidence type="ECO:0000313" key="3">
    <source>
        <dbReference type="Proteomes" id="UP000190389"/>
    </source>
</evidence>
<dbReference type="Proteomes" id="UP000190389">
    <property type="component" value="Unassembled WGS sequence"/>
</dbReference>
<organism evidence="2 3">
    <name type="scientific">Mycoplasmopsis verecunda</name>
    <dbReference type="NCBI Taxonomy" id="171291"/>
    <lineage>
        <taxon>Bacteria</taxon>
        <taxon>Bacillati</taxon>
        <taxon>Mycoplasmatota</taxon>
        <taxon>Mycoplasmoidales</taxon>
        <taxon>Metamycoplasmataceae</taxon>
        <taxon>Mycoplasmopsis</taxon>
    </lineage>
</organism>
<accession>A0A1T4KS48</accession>
<dbReference type="RefSeq" id="WP_078746904.1">
    <property type="nucleotide sequence ID" value="NZ_CP137850.1"/>
</dbReference>
<keyword evidence="3" id="KW-1185">Reference proteome</keyword>
<proteinExistence type="predicted"/>
<evidence type="ECO:0000256" key="1">
    <source>
        <dbReference type="SAM" id="MobiDB-lite"/>
    </source>
</evidence>
<name>A0A1T4KS48_9BACT</name>
<reference evidence="3" key="1">
    <citation type="submission" date="2017-02" db="EMBL/GenBank/DDBJ databases">
        <authorList>
            <person name="Varghese N."/>
            <person name="Submissions S."/>
        </authorList>
    </citation>
    <scope>NUCLEOTIDE SEQUENCE [LARGE SCALE GENOMIC DNA]</scope>
    <source>
        <strain evidence="3">ATCC 27862</strain>
    </source>
</reference>
<evidence type="ECO:0000313" key="2">
    <source>
        <dbReference type="EMBL" id="SJZ45180.1"/>
    </source>
</evidence>
<dbReference type="EMBL" id="FUXF01000004">
    <property type="protein sequence ID" value="SJZ45180.1"/>
    <property type="molecule type" value="Genomic_DNA"/>
</dbReference>
<sequence length="380" mass="45344">MKKYASLKNYEDFKAITPEQDKTHPWVRELFNWMFSKDYNIPRRSTAQIPQDAKLEFFKEENYKKIKFYNNTLESGFWDFITYYTTDFKTLYNGEKAKSTKSKVFFKLSSILLNSLITPSSTLLKAITEKSLEQLKQQKEVFKLYIEYKKAENIKLSHYDHIKDVFIQWRTLPLDNKKINELRVVYNNFISTTENHILPVSRSVLLTGGDDNLDILPTPLKVILTKQNYIVILDDKGNISKLNDFIDDKDFKQVHKIFSFNLWDLDFDNKYIKISKDLKTKLELLQKEKQYKIKEQKRLKEQEANILQLSNSVKYFEYFDTTTRQTIKLNKNEAKEKVQQDINQITTDIQNIEQRIEEIRNSQTDDDNTDTRVKPPHYRI</sequence>
<dbReference type="AlphaFoldDB" id="A0A1T4KS48"/>
<protein>
    <submittedName>
        <fullName evidence="2">Uncharacterized protein</fullName>
    </submittedName>
</protein>
<feature type="region of interest" description="Disordered" evidence="1">
    <location>
        <begin position="358"/>
        <end position="380"/>
    </location>
</feature>
<gene>
    <name evidence="2" type="ORF">SAMN02745154_00151</name>
</gene>
<dbReference type="STRING" id="171291.SAMN02745154_00151"/>